<evidence type="ECO:0000256" key="2">
    <source>
        <dbReference type="SAM" id="Phobius"/>
    </source>
</evidence>
<gene>
    <name evidence="3" type="ORF">B0T15DRAFT_437997</name>
</gene>
<feature type="transmembrane region" description="Helical" evidence="2">
    <location>
        <begin position="12"/>
        <end position="33"/>
    </location>
</feature>
<feature type="transmembrane region" description="Helical" evidence="2">
    <location>
        <begin position="45"/>
        <end position="63"/>
    </location>
</feature>
<evidence type="ECO:0000256" key="1">
    <source>
        <dbReference type="SAM" id="MobiDB-lite"/>
    </source>
</evidence>
<name>A0AAJ0LZ32_9PEZI</name>
<dbReference type="Proteomes" id="UP001273166">
    <property type="component" value="Unassembled WGS sequence"/>
</dbReference>
<keyword evidence="4" id="KW-1185">Reference proteome</keyword>
<dbReference type="EMBL" id="JAUDZG010000006">
    <property type="protein sequence ID" value="KAK3302945.1"/>
    <property type="molecule type" value="Genomic_DNA"/>
</dbReference>
<sequence length="209" mass="23699">MGTAHKVISSCLRVFECGCCVIILGILARFFYILNRINGPTDSRLVYAISIAAISVALTLILVPPLKYSFQLFPIDFALFICWIVCFALLEDLTGTNTCTSSWFNNYWIVYWNSSTGNTRVVTQHRCSQWRVVLAFSFIVAFAWLLSGFLGCYACMVYYDLDVRIARMMRGLAWWKKPKQHDLEKSAAESREQQLLPTVGPPATRPSQA</sequence>
<dbReference type="PANTHER" id="PTHR39608">
    <property type="entry name" value="INTEGRAL MEMBRANE PROTEIN (AFU_ORTHOLOGUE AFUA_5G08640)"/>
    <property type="match status" value="1"/>
</dbReference>
<evidence type="ECO:0008006" key="5">
    <source>
        <dbReference type="Google" id="ProtNLM"/>
    </source>
</evidence>
<evidence type="ECO:0000313" key="3">
    <source>
        <dbReference type="EMBL" id="KAK3302945.1"/>
    </source>
</evidence>
<keyword evidence="2" id="KW-0812">Transmembrane</keyword>
<comment type="caution">
    <text evidence="3">The sequence shown here is derived from an EMBL/GenBank/DDBJ whole genome shotgun (WGS) entry which is preliminary data.</text>
</comment>
<feature type="transmembrane region" description="Helical" evidence="2">
    <location>
        <begin position="70"/>
        <end position="90"/>
    </location>
</feature>
<feature type="transmembrane region" description="Helical" evidence="2">
    <location>
        <begin position="132"/>
        <end position="159"/>
    </location>
</feature>
<protein>
    <recommendedName>
        <fullName evidence="5">MARVEL domain-containing protein</fullName>
    </recommendedName>
</protein>
<dbReference type="AlphaFoldDB" id="A0AAJ0LZ32"/>
<reference evidence="3" key="2">
    <citation type="submission" date="2023-06" db="EMBL/GenBank/DDBJ databases">
        <authorList>
            <consortium name="Lawrence Berkeley National Laboratory"/>
            <person name="Mondo S.J."/>
            <person name="Hensen N."/>
            <person name="Bonometti L."/>
            <person name="Westerberg I."/>
            <person name="Brannstrom I.O."/>
            <person name="Guillou S."/>
            <person name="Cros-Aarteil S."/>
            <person name="Calhoun S."/>
            <person name="Haridas S."/>
            <person name="Kuo A."/>
            <person name="Pangilinan J."/>
            <person name="Riley R."/>
            <person name="Labutti K."/>
            <person name="Andreopoulos B."/>
            <person name="Lipzen A."/>
            <person name="Chen C."/>
            <person name="Yanf M."/>
            <person name="Daum C."/>
            <person name="Ng V."/>
            <person name="Clum A."/>
            <person name="Steindorff A."/>
            <person name="Ohm R."/>
            <person name="Martin F."/>
            <person name="Silar P."/>
            <person name="Natvig D."/>
            <person name="Lalanne C."/>
            <person name="Gautier V."/>
            <person name="Ament-Velasquez S.L."/>
            <person name="Kruys A."/>
            <person name="Hutchinson M.I."/>
            <person name="Powell A.J."/>
            <person name="Barry K."/>
            <person name="Miller A.N."/>
            <person name="Grigoriev I.V."/>
            <person name="Debuchy R."/>
            <person name="Gladieux P."/>
            <person name="Thoren M.H."/>
            <person name="Johannesson H."/>
        </authorList>
    </citation>
    <scope>NUCLEOTIDE SEQUENCE</scope>
    <source>
        <strain evidence="3">CBS 333.67</strain>
    </source>
</reference>
<keyword evidence="2" id="KW-0472">Membrane</keyword>
<proteinExistence type="predicted"/>
<dbReference type="PANTHER" id="PTHR39608:SF1">
    <property type="entry name" value="INTEGRAL MEMBRANE PROTEIN (AFU_ORTHOLOGUE AFUA_5G08640)"/>
    <property type="match status" value="1"/>
</dbReference>
<dbReference type="GeneID" id="87884691"/>
<feature type="region of interest" description="Disordered" evidence="1">
    <location>
        <begin position="184"/>
        <end position="209"/>
    </location>
</feature>
<reference evidence="3" key="1">
    <citation type="journal article" date="2023" name="Mol. Phylogenet. Evol.">
        <title>Genome-scale phylogeny and comparative genomics of the fungal order Sordariales.</title>
        <authorList>
            <person name="Hensen N."/>
            <person name="Bonometti L."/>
            <person name="Westerberg I."/>
            <person name="Brannstrom I.O."/>
            <person name="Guillou S."/>
            <person name="Cros-Aarteil S."/>
            <person name="Calhoun S."/>
            <person name="Haridas S."/>
            <person name="Kuo A."/>
            <person name="Mondo S."/>
            <person name="Pangilinan J."/>
            <person name="Riley R."/>
            <person name="LaButti K."/>
            <person name="Andreopoulos B."/>
            <person name="Lipzen A."/>
            <person name="Chen C."/>
            <person name="Yan M."/>
            <person name="Daum C."/>
            <person name="Ng V."/>
            <person name="Clum A."/>
            <person name="Steindorff A."/>
            <person name="Ohm R.A."/>
            <person name="Martin F."/>
            <person name="Silar P."/>
            <person name="Natvig D.O."/>
            <person name="Lalanne C."/>
            <person name="Gautier V."/>
            <person name="Ament-Velasquez S.L."/>
            <person name="Kruys A."/>
            <person name="Hutchinson M.I."/>
            <person name="Powell A.J."/>
            <person name="Barry K."/>
            <person name="Miller A.N."/>
            <person name="Grigoriev I.V."/>
            <person name="Debuchy R."/>
            <person name="Gladieux P."/>
            <person name="Hiltunen Thoren M."/>
            <person name="Johannesson H."/>
        </authorList>
    </citation>
    <scope>NUCLEOTIDE SEQUENCE</scope>
    <source>
        <strain evidence="3">CBS 333.67</strain>
    </source>
</reference>
<keyword evidence="2" id="KW-1133">Transmembrane helix</keyword>
<feature type="compositionally biased region" description="Pro residues" evidence="1">
    <location>
        <begin position="199"/>
        <end position="209"/>
    </location>
</feature>
<accession>A0AAJ0LZ32</accession>
<dbReference type="RefSeq" id="XP_062718725.1">
    <property type="nucleotide sequence ID" value="XM_062865862.1"/>
</dbReference>
<organism evidence="3 4">
    <name type="scientific">Chaetomium strumarium</name>
    <dbReference type="NCBI Taxonomy" id="1170767"/>
    <lineage>
        <taxon>Eukaryota</taxon>
        <taxon>Fungi</taxon>
        <taxon>Dikarya</taxon>
        <taxon>Ascomycota</taxon>
        <taxon>Pezizomycotina</taxon>
        <taxon>Sordariomycetes</taxon>
        <taxon>Sordariomycetidae</taxon>
        <taxon>Sordariales</taxon>
        <taxon>Chaetomiaceae</taxon>
        <taxon>Chaetomium</taxon>
    </lineage>
</organism>
<evidence type="ECO:0000313" key="4">
    <source>
        <dbReference type="Proteomes" id="UP001273166"/>
    </source>
</evidence>